<proteinExistence type="predicted"/>
<evidence type="ECO:0000256" key="1">
    <source>
        <dbReference type="ARBA" id="ARBA00022649"/>
    </source>
</evidence>
<dbReference type="InterPro" id="IPR035093">
    <property type="entry name" value="RelE/ParE_toxin_dom_sf"/>
</dbReference>
<dbReference type="Proteomes" id="UP001163550">
    <property type="component" value="Chromosome"/>
</dbReference>
<dbReference type="RefSeq" id="WP_263993034.1">
    <property type="nucleotide sequence ID" value="NZ_CP087994.1"/>
</dbReference>
<evidence type="ECO:0000313" key="2">
    <source>
        <dbReference type="EMBL" id="UYO63945.1"/>
    </source>
</evidence>
<gene>
    <name evidence="2" type="ORF">LNN31_05880</name>
</gene>
<protein>
    <submittedName>
        <fullName evidence="2">Type II toxin-antitoxin system RelE/ParE family toxin</fullName>
    </submittedName>
</protein>
<dbReference type="Pfam" id="PF05016">
    <property type="entry name" value="ParE_toxin"/>
    <property type="match status" value="1"/>
</dbReference>
<accession>A0ABY6HI29</accession>
<keyword evidence="1" id="KW-1277">Toxin-antitoxin system</keyword>
<reference evidence="2" key="1">
    <citation type="submission" date="2021-11" db="EMBL/GenBank/DDBJ databases">
        <title>Isoprene-degrading acetogen.</title>
        <authorList>
            <person name="Yang Y."/>
            <person name="Jin H."/>
            <person name="Yan J."/>
        </authorList>
    </citation>
    <scope>NUCLEOTIDE SEQUENCE</scope>
    <source>
        <strain evidence="2">Berkeley</strain>
    </source>
</reference>
<sequence length="103" mass="12198">MKYSIIRTDKFNEQLYEIINYIAGDADMIDAALRYLDKIEKAVKLLEDFPLSGSIPRYRILKKQGYRVLIIEKHILFYKVSEESMLVTLYAMVDGRREYLNLI</sequence>
<dbReference type="Gene3D" id="3.30.2310.20">
    <property type="entry name" value="RelE-like"/>
    <property type="match status" value="1"/>
</dbReference>
<organism evidence="2 3">
    <name type="scientific">Acetobacterium wieringae</name>
    <dbReference type="NCBI Taxonomy" id="52694"/>
    <lineage>
        <taxon>Bacteria</taxon>
        <taxon>Bacillati</taxon>
        <taxon>Bacillota</taxon>
        <taxon>Clostridia</taxon>
        <taxon>Eubacteriales</taxon>
        <taxon>Eubacteriaceae</taxon>
        <taxon>Acetobacterium</taxon>
    </lineage>
</organism>
<evidence type="ECO:0000313" key="3">
    <source>
        <dbReference type="Proteomes" id="UP001163550"/>
    </source>
</evidence>
<keyword evidence="3" id="KW-1185">Reference proteome</keyword>
<dbReference type="InterPro" id="IPR007712">
    <property type="entry name" value="RelE/ParE_toxin"/>
</dbReference>
<dbReference type="EMBL" id="CP087994">
    <property type="protein sequence ID" value="UYO63945.1"/>
    <property type="molecule type" value="Genomic_DNA"/>
</dbReference>
<name>A0ABY6HI29_9FIRM</name>